<feature type="region of interest" description="Disordered" evidence="5">
    <location>
        <begin position="464"/>
        <end position="508"/>
    </location>
</feature>
<dbReference type="FunCoup" id="H3AQI8">
    <property type="interactions" value="3643"/>
</dbReference>
<dbReference type="EMBL" id="AFYH01107253">
    <property type="status" value="NOT_ANNOTATED_CDS"/>
    <property type="molecule type" value="Genomic_DNA"/>
</dbReference>
<evidence type="ECO:0000259" key="6">
    <source>
        <dbReference type="Pfam" id="PF07842"/>
    </source>
</evidence>
<sequence length="845" mass="96789">MFRKPNRNFRRKRAESSEEEEPSQTEAVTGQGRGEESVQLPPPLPLLFRHNQFQSRGISCSSKPAGKTRERGPEGSVEREQGDEEPGAAEGELKWSAVENKKSVLSFGDDREEEEDFKIKKPTVNTIVFKAQKKIENHSSDNVKKIKKNPSVTGLTNDADDEELEGEEVPPENEDNRSSNSSSSSSSSSSDSESSTDQPRADRIPDASVIQAARRKRQLARAQGDFIPLDTSHGYNPPTQESEGDLDSDREPDDHERRIEFAPKSKTLRQRMTETIGNFKSVNESDDENLQSLEDDETVAMWEEQQIRKKVMRHPPKLVSSLSVQSNTIMTDLSKSKMKLESFAALPPVKLEIVQKRLSDKLQSLQEVHRAHQQEHEKFLQHMENSRNTAEALEETASAGQQLKFYKEMKLYVQNLVDCLSEKISQINELESAMHQLLQQQASAYLKRRQEVVRNESSFIQQLSYKADASENGHTDTSGKRQEREKSWKNEDHHEGMSSDDEMDPADHTSFQATKDSILKESQKIFEDTQDEFYSIGSILSKFDRWRQKYTDSYVDAYISLCLPKLLNPLIRLQMLDWNPLKPNCMDFEEMPWFKAVEEFRHRELGREESSDSMVLPLVIEKTVIPKIIGFVEYTWDPLSFSQTDSLTKLCKKLKEEYFFQDEPKKAMQGLINSIVTRIRETIDGDVFIPLYPKSVLEDRTSPQSQFQERQFWSAVRLLGNIFLGDGLIPEQMLQELGLDKLLNRYILLILLNSQPGEENMEKCRKVIACLPQRWFKDVKGGCMLPQLKNLAKHLFQSAQAQHGSSLDKNIRETMAEVVALLKTIGALDHAEYLIKEYNLQGLKT</sequence>
<dbReference type="AlphaFoldDB" id="H3AQI8"/>
<evidence type="ECO:0000256" key="1">
    <source>
        <dbReference type="ARBA" id="ARBA00004123"/>
    </source>
</evidence>
<reference evidence="7" key="2">
    <citation type="submission" date="2025-08" db="UniProtKB">
        <authorList>
            <consortium name="Ensembl"/>
        </authorList>
    </citation>
    <scope>IDENTIFICATION</scope>
</reference>
<dbReference type="GO" id="GO:0003677">
    <property type="term" value="F:DNA binding"/>
    <property type="evidence" value="ECO:0007669"/>
    <property type="project" value="InterPro"/>
</dbReference>
<dbReference type="Bgee" id="ENSLACG00000010481">
    <property type="expression patterns" value="Expressed in chordate pharynx and 6 other cell types or tissues"/>
</dbReference>
<feature type="compositionally biased region" description="Basic and acidic residues" evidence="5">
    <location>
        <begin position="468"/>
        <end position="497"/>
    </location>
</feature>
<feature type="compositionally biased region" description="Basic residues" evidence="5">
    <location>
        <begin position="1"/>
        <end position="13"/>
    </location>
</feature>
<dbReference type="PANTHER" id="PTHR12214:SF4">
    <property type="entry name" value="INTRON LARGE COMPLEX COMPONENT GCFC2"/>
    <property type="match status" value="1"/>
</dbReference>
<dbReference type="eggNOG" id="KOG2136">
    <property type="taxonomic scope" value="Eukaryota"/>
</dbReference>
<keyword evidence="8" id="KW-1185">Reference proteome</keyword>
<dbReference type="InterPro" id="IPR022783">
    <property type="entry name" value="GCFC_dom"/>
</dbReference>
<dbReference type="OMA" id="KQAMTLM"/>
<dbReference type="EMBL" id="AFYH01107256">
    <property type="status" value="NOT_ANNOTATED_CDS"/>
    <property type="molecule type" value="Genomic_DNA"/>
</dbReference>
<dbReference type="EMBL" id="AFYH01107252">
    <property type="status" value="NOT_ANNOTATED_CDS"/>
    <property type="molecule type" value="Genomic_DNA"/>
</dbReference>
<feature type="compositionally biased region" description="Basic and acidic residues" evidence="5">
    <location>
        <begin position="247"/>
        <end position="260"/>
    </location>
</feature>
<reference evidence="7" key="3">
    <citation type="submission" date="2025-09" db="UniProtKB">
        <authorList>
            <consortium name="Ensembl"/>
        </authorList>
    </citation>
    <scope>IDENTIFICATION</scope>
</reference>
<dbReference type="Proteomes" id="UP000008672">
    <property type="component" value="Unassembled WGS sequence"/>
</dbReference>
<organism evidence="7 8">
    <name type="scientific">Latimeria chalumnae</name>
    <name type="common">Coelacanth</name>
    <dbReference type="NCBI Taxonomy" id="7897"/>
    <lineage>
        <taxon>Eukaryota</taxon>
        <taxon>Metazoa</taxon>
        <taxon>Chordata</taxon>
        <taxon>Craniata</taxon>
        <taxon>Vertebrata</taxon>
        <taxon>Euteleostomi</taxon>
        <taxon>Coelacanthiformes</taxon>
        <taxon>Coelacanthidae</taxon>
        <taxon>Latimeria</taxon>
    </lineage>
</organism>
<accession>H3AQI8</accession>
<dbReference type="EMBL" id="AFYH01107249">
    <property type="status" value="NOT_ANNOTATED_CDS"/>
    <property type="molecule type" value="Genomic_DNA"/>
</dbReference>
<reference evidence="8" key="1">
    <citation type="submission" date="2011-08" db="EMBL/GenBank/DDBJ databases">
        <title>The draft genome of Latimeria chalumnae.</title>
        <authorList>
            <person name="Di Palma F."/>
            <person name="Alfoldi J."/>
            <person name="Johnson J."/>
            <person name="Berlin A."/>
            <person name="Gnerre S."/>
            <person name="Jaffe D."/>
            <person name="MacCallum I."/>
            <person name="Young S."/>
            <person name="Walker B.J."/>
            <person name="Lander E."/>
            <person name="Lindblad-Toh K."/>
        </authorList>
    </citation>
    <scope>NUCLEOTIDE SEQUENCE [LARGE SCALE GENOMIC DNA]</scope>
    <source>
        <strain evidence="8">Wild caught</strain>
    </source>
</reference>
<evidence type="ECO:0000313" key="7">
    <source>
        <dbReference type="Ensembl" id="ENSLACP00000011909.1"/>
    </source>
</evidence>
<feature type="domain" description="GCF C-terminal" evidence="6">
    <location>
        <begin position="538"/>
        <end position="746"/>
    </location>
</feature>
<dbReference type="STRING" id="7897.ENSLACP00000011909"/>
<feature type="compositionally biased region" description="Polar residues" evidence="5">
    <location>
        <begin position="51"/>
        <end position="62"/>
    </location>
</feature>
<dbReference type="GO" id="GO:0005634">
    <property type="term" value="C:nucleus"/>
    <property type="evidence" value="ECO:0007669"/>
    <property type="project" value="UniProtKB-SubCell"/>
</dbReference>
<dbReference type="EMBL" id="AFYH01107254">
    <property type="status" value="NOT_ANNOTATED_CDS"/>
    <property type="molecule type" value="Genomic_DNA"/>
</dbReference>
<evidence type="ECO:0000256" key="2">
    <source>
        <dbReference type="ARBA" id="ARBA00010801"/>
    </source>
</evidence>
<dbReference type="EMBL" id="AFYH01107250">
    <property type="status" value="NOT_ANNOTATED_CDS"/>
    <property type="molecule type" value="Genomic_DNA"/>
</dbReference>
<dbReference type="InterPro" id="IPR012890">
    <property type="entry name" value="GCFC2-like"/>
</dbReference>
<feature type="coiled-coil region" evidence="4">
    <location>
        <begin position="355"/>
        <end position="396"/>
    </location>
</feature>
<evidence type="ECO:0000256" key="4">
    <source>
        <dbReference type="SAM" id="Coils"/>
    </source>
</evidence>
<dbReference type="EMBL" id="AFYH01107255">
    <property type="status" value="NOT_ANNOTATED_CDS"/>
    <property type="molecule type" value="Genomic_DNA"/>
</dbReference>
<dbReference type="InParanoid" id="H3AQI8"/>
<evidence type="ECO:0000256" key="5">
    <source>
        <dbReference type="SAM" id="MobiDB-lite"/>
    </source>
</evidence>
<dbReference type="GeneTree" id="ENSGT00390000000455"/>
<dbReference type="GO" id="GO:0000398">
    <property type="term" value="P:mRNA splicing, via spliceosome"/>
    <property type="evidence" value="ECO:0007669"/>
    <property type="project" value="InterPro"/>
</dbReference>
<proteinExistence type="inferred from homology"/>
<dbReference type="PANTHER" id="PTHR12214">
    <property type="entry name" value="GC-RICH SEQUENCE DNA-BINDING FACTOR"/>
    <property type="match status" value="1"/>
</dbReference>
<feature type="compositionally biased region" description="Basic and acidic residues" evidence="5">
    <location>
        <begin position="133"/>
        <end position="144"/>
    </location>
</feature>
<dbReference type="Ensembl" id="ENSLACT00000012000.1">
    <property type="protein sequence ID" value="ENSLACP00000011909.1"/>
    <property type="gene ID" value="ENSLACG00000010481.1"/>
</dbReference>
<comment type="subcellular location">
    <subcellularLocation>
        <location evidence="1">Nucleus</location>
    </subcellularLocation>
</comment>
<feature type="compositionally biased region" description="Low complexity" evidence="5">
    <location>
        <begin position="178"/>
        <end position="195"/>
    </location>
</feature>
<dbReference type="Pfam" id="PF07842">
    <property type="entry name" value="GCFC"/>
    <property type="match status" value="1"/>
</dbReference>
<evidence type="ECO:0000256" key="3">
    <source>
        <dbReference type="ARBA" id="ARBA00023242"/>
    </source>
</evidence>
<feature type="compositionally biased region" description="Acidic residues" evidence="5">
    <location>
        <begin position="158"/>
        <end position="173"/>
    </location>
</feature>
<keyword evidence="3" id="KW-0539">Nucleus</keyword>
<gene>
    <name evidence="7" type="primary">GCFC2</name>
</gene>
<protein>
    <submittedName>
        <fullName evidence="7">GC-rich sequence DNA-binding factor 2</fullName>
    </submittedName>
</protein>
<dbReference type="HOGENOM" id="CLU_010846_3_0_1"/>
<comment type="similarity">
    <text evidence="2">Belongs to the GCF family.</text>
</comment>
<feature type="compositionally biased region" description="Basic and acidic residues" evidence="5">
    <location>
        <begin position="67"/>
        <end position="80"/>
    </location>
</feature>
<name>H3AQI8_LATCH</name>
<feature type="region of interest" description="Disordered" evidence="5">
    <location>
        <begin position="1"/>
        <end position="260"/>
    </location>
</feature>
<evidence type="ECO:0000313" key="8">
    <source>
        <dbReference type="Proteomes" id="UP000008672"/>
    </source>
</evidence>
<keyword evidence="4" id="KW-0175">Coiled coil</keyword>
<dbReference type="EMBL" id="AFYH01107251">
    <property type="status" value="NOT_ANNOTATED_CDS"/>
    <property type="molecule type" value="Genomic_DNA"/>
</dbReference>